<dbReference type="InParanoid" id="A0A1Y2ARR1"/>
<dbReference type="GO" id="GO:0140664">
    <property type="term" value="F:ATP-dependent DNA damage sensor activity"/>
    <property type="evidence" value="ECO:0007669"/>
    <property type="project" value="InterPro"/>
</dbReference>
<evidence type="ECO:0000256" key="1">
    <source>
        <dbReference type="ARBA" id="ARBA00004123"/>
    </source>
</evidence>
<comment type="caution">
    <text evidence="9">The sequence shown here is derived from an EMBL/GenBank/DDBJ whole genome shotgun (WGS) entry which is preliminary data.</text>
</comment>
<comment type="subcellular location">
    <subcellularLocation>
        <location evidence="1">Nucleus</location>
    </subcellularLocation>
</comment>
<evidence type="ECO:0000256" key="3">
    <source>
        <dbReference type="ARBA" id="ARBA00022763"/>
    </source>
</evidence>
<gene>
    <name evidence="9" type="ORF">BCR39DRAFT_544859</name>
</gene>
<dbReference type="STRING" id="71784.A0A1Y2ARR1"/>
<dbReference type="GO" id="GO:0000722">
    <property type="term" value="P:telomere maintenance via recombination"/>
    <property type="evidence" value="ECO:0007669"/>
    <property type="project" value="TreeGrafter"/>
</dbReference>
<feature type="compositionally biased region" description="Acidic residues" evidence="7">
    <location>
        <begin position="488"/>
        <end position="503"/>
    </location>
</feature>
<keyword evidence="2" id="KW-0547">Nucleotide-binding</keyword>
<dbReference type="GO" id="GO:0005524">
    <property type="term" value="F:ATP binding"/>
    <property type="evidence" value="ECO:0007669"/>
    <property type="project" value="UniProtKB-KW"/>
</dbReference>
<proteinExistence type="predicted"/>
<dbReference type="GO" id="GO:0061982">
    <property type="term" value="P:meiosis I cell cycle process"/>
    <property type="evidence" value="ECO:0007669"/>
    <property type="project" value="UniProtKB-ARBA"/>
</dbReference>
<dbReference type="GO" id="GO:0090656">
    <property type="term" value="P:t-circle formation"/>
    <property type="evidence" value="ECO:0007669"/>
    <property type="project" value="TreeGrafter"/>
</dbReference>
<dbReference type="PROSITE" id="PS50162">
    <property type="entry name" value="RECA_2"/>
    <property type="match status" value="1"/>
</dbReference>
<dbReference type="GO" id="GO:0016787">
    <property type="term" value="F:hydrolase activity"/>
    <property type="evidence" value="ECO:0007669"/>
    <property type="project" value="UniProtKB-KW"/>
</dbReference>
<evidence type="ECO:0000256" key="4">
    <source>
        <dbReference type="ARBA" id="ARBA00022840"/>
    </source>
</evidence>
<dbReference type="PANTHER" id="PTHR46487">
    <property type="entry name" value="DNA REPAIR PROTEIN XRCC3"/>
    <property type="match status" value="1"/>
</dbReference>
<dbReference type="GO" id="GO:0045003">
    <property type="term" value="P:double-strand break repair via synthesis-dependent strand annealing"/>
    <property type="evidence" value="ECO:0007669"/>
    <property type="project" value="TreeGrafter"/>
</dbReference>
<keyword evidence="4" id="KW-0067">ATP-binding</keyword>
<evidence type="ECO:0000256" key="5">
    <source>
        <dbReference type="ARBA" id="ARBA00023204"/>
    </source>
</evidence>
<evidence type="ECO:0000256" key="6">
    <source>
        <dbReference type="ARBA" id="ARBA00023242"/>
    </source>
</evidence>
<feature type="domain" description="RecA family profile 1" evidence="8">
    <location>
        <begin position="96"/>
        <end position="303"/>
    </location>
</feature>
<sequence length="527" mass="58074">MSHLFPLDKLGLTPQQLAACKRADVSTAAELLLVTPNDLSKKFRATTTLQGVQELVRAVAKAVTPHAPSLDELLLGSNDNEDEDENERSPAERKGAHGWLSTGDVEMDRALGGGLRLGNLTEIAGESASGKSHLCMSLALAAQIPSLARQPGGTLILTSEREIATTRLVELAKPLLARHDPTHSISVKSLLDRVITNRVKDADALETLLIALPSLLQKHNSYHPSPLITGRPASQDLHHSSSNIWPIRLLVLDSITALLRGDAALPNTSRGLTDRSRFLCNVTDRLKTLALEYNLAIVVINQVSDVFSRPPPAPTPSSIPTTSSSSLSQRYIQGPEPPMLYSTQSRWFSGQSTGYHKEASLGIVWANAVNTRIMLSRTTRRRTLNPDDLTPISRKRRRDEDEEEDGQGFGVLHDEIKPTLIRRMHVVFSPHAPSSVLDYIITPTGVHALQDSYKRIDLTDALKRRDANAKYAAKHALLENSQVLQRPDDEEVLEEEEEDEFGEIPEGFWEYEKEEDLAEPLALGADM</sequence>
<dbReference type="GO" id="GO:0005657">
    <property type="term" value="C:replication fork"/>
    <property type="evidence" value="ECO:0007669"/>
    <property type="project" value="TreeGrafter"/>
</dbReference>
<evidence type="ECO:0000256" key="2">
    <source>
        <dbReference type="ARBA" id="ARBA00022741"/>
    </source>
</evidence>
<dbReference type="InterPro" id="IPR047348">
    <property type="entry name" value="XRCC3-like_C"/>
</dbReference>
<feature type="region of interest" description="Disordered" evidence="7">
    <location>
        <begin position="486"/>
        <end position="506"/>
    </location>
</feature>
<dbReference type="PANTHER" id="PTHR46487:SF1">
    <property type="entry name" value="DNA REPAIR PROTEIN XRCC3"/>
    <property type="match status" value="1"/>
</dbReference>
<dbReference type="EMBL" id="MCFC01000060">
    <property type="protein sequence ID" value="ORY25166.1"/>
    <property type="molecule type" value="Genomic_DNA"/>
</dbReference>
<dbReference type="OrthoDB" id="1861185at2759"/>
<keyword evidence="10" id="KW-1185">Reference proteome</keyword>
<dbReference type="AlphaFoldDB" id="A0A1Y2ARR1"/>
<dbReference type="InterPro" id="IPR013632">
    <property type="entry name" value="Rad51_C"/>
</dbReference>
<dbReference type="InterPro" id="IPR027417">
    <property type="entry name" value="P-loop_NTPase"/>
</dbReference>
<reference evidence="9 10" key="1">
    <citation type="submission" date="2016-07" db="EMBL/GenBank/DDBJ databases">
        <title>Pervasive Adenine N6-methylation of Active Genes in Fungi.</title>
        <authorList>
            <consortium name="DOE Joint Genome Institute"/>
            <person name="Mondo S.J."/>
            <person name="Dannebaum R.O."/>
            <person name="Kuo R.C."/>
            <person name="Labutti K."/>
            <person name="Haridas S."/>
            <person name="Kuo A."/>
            <person name="Salamov A."/>
            <person name="Ahrendt S.R."/>
            <person name="Lipzen A."/>
            <person name="Sullivan W."/>
            <person name="Andreopoulos W.B."/>
            <person name="Clum A."/>
            <person name="Lindquist E."/>
            <person name="Daum C."/>
            <person name="Ramamoorthy G.K."/>
            <person name="Gryganskyi A."/>
            <person name="Culley D."/>
            <person name="Magnuson J.K."/>
            <person name="James T.Y."/>
            <person name="O'Malley M.A."/>
            <person name="Stajich J.E."/>
            <person name="Spatafora J.W."/>
            <person name="Visel A."/>
            <person name="Grigoriev I.V."/>
        </authorList>
    </citation>
    <scope>NUCLEOTIDE SEQUENCE [LARGE SCALE GENOMIC DNA]</scope>
    <source>
        <strain evidence="9 10">68-887.2</strain>
    </source>
</reference>
<accession>A0A1Y2ARR1</accession>
<evidence type="ECO:0000313" key="9">
    <source>
        <dbReference type="EMBL" id="ORY25166.1"/>
    </source>
</evidence>
<dbReference type="Gene3D" id="3.40.50.300">
    <property type="entry name" value="P-loop containing nucleotide triphosphate hydrolases"/>
    <property type="match status" value="1"/>
</dbReference>
<evidence type="ECO:0000256" key="7">
    <source>
        <dbReference type="SAM" id="MobiDB-lite"/>
    </source>
</evidence>
<feature type="region of interest" description="Disordered" evidence="7">
    <location>
        <begin position="70"/>
        <end position="100"/>
    </location>
</feature>
<protein>
    <submittedName>
        <fullName evidence="9">p-loop containing nucleoside triphosphate hydrolase protein</fullName>
    </submittedName>
</protein>
<keyword evidence="6" id="KW-0539">Nucleus</keyword>
<dbReference type="CDD" id="cd19491">
    <property type="entry name" value="XRCC3"/>
    <property type="match status" value="1"/>
</dbReference>
<dbReference type="SUPFAM" id="SSF52540">
    <property type="entry name" value="P-loop containing nucleoside triphosphate hydrolases"/>
    <property type="match status" value="1"/>
</dbReference>
<dbReference type="Proteomes" id="UP000193986">
    <property type="component" value="Unassembled WGS sequence"/>
</dbReference>
<name>A0A1Y2ARR1_9TREE</name>
<evidence type="ECO:0000259" key="8">
    <source>
        <dbReference type="PROSITE" id="PS50162"/>
    </source>
</evidence>
<feature type="region of interest" description="Disordered" evidence="7">
    <location>
        <begin position="309"/>
        <end position="335"/>
    </location>
</feature>
<dbReference type="FunCoup" id="A0A1Y2ARR1">
    <property type="interactions" value="108"/>
</dbReference>
<dbReference type="GO" id="GO:0033065">
    <property type="term" value="C:Rad51C-XRCC3 complex"/>
    <property type="evidence" value="ECO:0007669"/>
    <property type="project" value="TreeGrafter"/>
</dbReference>
<keyword evidence="3" id="KW-0227">DNA damage</keyword>
<feature type="compositionally biased region" description="Low complexity" evidence="7">
    <location>
        <begin position="318"/>
        <end position="328"/>
    </location>
</feature>
<keyword evidence="5" id="KW-0234">DNA repair</keyword>
<organism evidence="9 10">
    <name type="scientific">Naematelia encephala</name>
    <dbReference type="NCBI Taxonomy" id="71784"/>
    <lineage>
        <taxon>Eukaryota</taxon>
        <taxon>Fungi</taxon>
        <taxon>Dikarya</taxon>
        <taxon>Basidiomycota</taxon>
        <taxon>Agaricomycotina</taxon>
        <taxon>Tremellomycetes</taxon>
        <taxon>Tremellales</taxon>
        <taxon>Naemateliaceae</taxon>
        <taxon>Naematelia</taxon>
    </lineage>
</organism>
<dbReference type="InterPro" id="IPR020588">
    <property type="entry name" value="RecA_ATP-bd"/>
</dbReference>
<dbReference type="GO" id="GO:0071140">
    <property type="term" value="P:resolution of mitotic recombination intermediates"/>
    <property type="evidence" value="ECO:0007669"/>
    <property type="project" value="TreeGrafter"/>
</dbReference>
<dbReference type="Pfam" id="PF08423">
    <property type="entry name" value="Rad51"/>
    <property type="match status" value="2"/>
</dbReference>
<feature type="region of interest" description="Disordered" evidence="7">
    <location>
        <begin position="382"/>
        <end position="410"/>
    </location>
</feature>
<dbReference type="GO" id="GO:0000400">
    <property type="term" value="F:four-way junction DNA binding"/>
    <property type="evidence" value="ECO:0007669"/>
    <property type="project" value="TreeGrafter"/>
</dbReference>
<keyword evidence="9" id="KW-0378">Hydrolase</keyword>
<evidence type="ECO:0000313" key="10">
    <source>
        <dbReference type="Proteomes" id="UP000193986"/>
    </source>
</evidence>